<feature type="region of interest" description="Disordered" evidence="1">
    <location>
        <begin position="198"/>
        <end position="222"/>
    </location>
</feature>
<proteinExistence type="predicted"/>
<evidence type="ECO:0000313" key="3">
    <source>
        <dbReference type="Proteomes" id="UP000000311"/>
    </source>
</evidence>
<feature type="compositionally biased region" description="Pro residues" evidence="1">
    <location>
        <begin position="93"/>
        <end position="102"/>
    </location>
</feature>
<organism evidence="3">
    <name type="scientific">Camponotus floridanus</name>
    <name type="common">Florida carpenter ant</name>
    <dbReference type="NCBI Taxonomy" id="104421"/>
    <lineage>
        <taxon>Eukaryota</taxon>
        <taxon>Metazoa</taxon>
        <taxon>Ecdysozoa</taxon>
        <taxon>Arthropoda</taxon>
        <taxon>Hexapoda</taxon>
        <taxon>Insecta</taxon>
        <taxon>Pterygota</taxon>
        <taxon>Neoptera</taxon>
        <taxon>Endopterygota</taxon>
        <taxon>Hymenoptera</taxon>
        <taxon>Apocrita</taxon>
        <taxon>Aculeata</taxon>
        <taxon>Formicoidea</taxon>
        <taxon>Formicidae</taxon>
        <taxon>Formicinae</taxon>
        <taxon>Camponotus</taxon>
    </lineage>
</organism>
<gene>
    <name evidence="2" type="ORF">EAG_14382</name>
</gene>
<feature type="compositionally biased region" description="Polar residues" evidence="1">
    <location>
        <begin position="259"/>
        <end position="270"/>
    </location>
</feature>
<protein>
    <submittedName>
        <fullName evidence="2">Uncharacterized protein</fullName>
    </submittedName>
</protein>
<name>E2A6M3_CAMFO</name>
<dbReference type="EMBL" id="GL437156">
    <property type="protein sequence ID" value="EFN70911.1"/>
    <property type="molecule type" value="Genomic_DNA"/>
</dbReference>
<evidence type="ECO:0000313" key="2">
    <source>
        <dbReference type="EMBL" id="EFN70911.1"/>
    </source>
</evidence>
<dbReference type="AlphaFoldDB" id="E2A6M3"/>
<sequence length="276" mass="30348">MGLADPNRQVTKLRARRCWGNTTPSSGMRKYWPRNPPYLRLVTPLQPRERLRTAERERFSHIKHSPSGGLCKPRTYAPASSRPEVRGTRSASPLPPQPPQTIPPSGFRPVFGETAVASMGGSGTTPPSCPFAPSSVIPRPRPRTTGMVDPDSAGASLTVVADRAIEVRAAYPYAHQAKVPGPPSPHPPLWLTYERLLTPRSGPPTPMRIRPRCPESRPRRPRRLKLPHHVKVAYPPPPPATNTTRKCNGVLLYPPTQWEEGSSSTTTRWNTIGGGT</sequence>
<reference evidence="2 3" key="1">
    <citation type="journal article" date="2010" name="Science">
        <title>Genomic comparison of the ants Camponotus floridanus and Harpegnathos saltator.</title>
        <authorList>
            <person name="Bonasio R."/>
            <person name="Zhang G."/>
            <person name="Ye C."/>
            <person name="Mutti N.S."/>
            <person name="Fang X."/>
            <person name="Qin N."/>
            <person name="Donahue G."/>
            <person name="Yang P."/>
            <person name="Li Q."/>
            <person name="Li C."/>
            <person name="Zhang P."/>
            <person name="Huang Z."/>
            <person name="Berger S.L."/>
            <person name="Reinberg D."/>
            <person name="Wang J."/>
            <person name="Liebig J."/>
        </authorList>
    </citation>
    <scope>NUCLEOTIDE SEQUENCE [LARGE SCALE GENOMIC DNA]</scope>
    <source>
        <strain evidence="3">C129</strain>
    </source>
</reference>
<evidence type="ECO:0000256" key="1">
    <source>
        <dbReference type="SAM" id="MobiDB-lite"/>
    </source>
</evidence>
<keyword evidence="3" id="KW-1185">Reference proteome</keyword>
<feature type="region of interest" description="Disordered" evidence="1">
    <location>
        <begin position="57"/>
        <end position="105"/>
    </location>
</feature>
<accession>E2A6M3</accession>
<feature type="region of interest" description="Disordered" evidence="1">
    <location>
        <begin position="255"/>
        <end position="276"/>
    </location>
</feature>
<dbReference type="Proteomes" id="UP000000311">
    <property type="component" value="Unassembled WGS sequence"/>
</dbReference>
<dbReference type="InParanoid" id="E2A6M3"/>